<sequence length="167" mass="18470">MSASSGWPVGVVCVSAATSPHLDPIVLLLRAIACAPRPPREHEVPHGIQGSRRYHELERPHQQLPGCGGKVASANLCEVCARSLLDNLCFCSLGCEVFVYFPRCCKGQEVAPSALRYLRRQRLLRWPQRGWRPGIWMMCGWPRVAEVISSRGGCVVGKKSIRRGPGR</sequence>
<dbReference type="Pfam" id="PF04640">
    <property type="entry name" value="PLATZ"/>
    <property type="match status" value="1"/>
</dbReference>
<gene>
    <name evidence="1" type="ORF">PVAP13_2KG325667</name>
</gene>
<dbReference type="AlphaFoldDB" id="A0A8T0W6C9"/>
<evidence type="ECO:0000313" key="2">
    <source>
        <dbReference type="Proteomes" id="UP000823388"/>
    </source>
</evidence>
<keyword evidence="2" id="KW-1185">Reference proteome</keyword>
<name>A0A8T0W6C9_PANVG</name>
<accession>A0A8T0W6C9</accession>
<comment type="caution">
    <text evidence="1">The sequence shown here is derived from an EMBL/GenBank/DDBJ whole genome shotgun (WGS) entry which is preliminary data.</text>
</comment>
<reference evidence="1" key="1">
    <citation type="submission" date="2020-05" db="EMBL/GenBank/DDBJ databases">
        <title>WGS assembly of Panicum virgatum.</title>
        <authorList>
            <person name="Lovell J.T."/>
            <person name="Jenkins J."/>
            <person name="Shu S."/>
            <person name="Juenger T.E."/>
            <person name="Schmutz J."/>
        </authorList>
    </citation>
    <scope>NUCLEOTIDE SEQUENCE</scope>
    <source>
        <strain evidence="1">AP13</strain>
    </source>
</reference>
<dbReference type="Proteomes" id="UP000823388">
    <property type="component" value="Chromosome 2K"/>
</dbReference>
<proteinExistence type="predicted"/>
<protein>
    <submittedName>
        <fullName evidence="1">Uncharacterized protein</fullName>
    </submittedName>
</protein>
<dbReference type="InterPro" id="IPR006734">
    <property type="entry name" value="PLATZ"/>
</dbReference>
<evidence type="ECO:0000313" key="1">
    <source>
        <dbReference type="EMBL" id="KAG2643130.1"/>
    </source>
</evidence>
<dbReference type="EMBL" id="CM029039">
    <property type="protein sequence ID" value="KAG2643130.1"/>
    <property type="molecule type" value="Genomic_DNA"/>
</dbReference>
<organism evidence="1 2">
    <name type="scientific">Panicum virgatum</name>
    <name type="common">Blackwell switchgrass</name>
    <dbReference type="NCBI Taxonomy" id="38727"/>
    <lineage>
        <taxon>Eukaryota</taxon>
        <taxon>Viridiplantae</taxon>
        <taxon>Streptophyta</taxon>
        <taxon>Embryophyta</taxon>
        <taxon>Tracheophyta</taxon>
        <taxon>Spermatophyta</taxon>
        <taxon>Magnoliopsida</taxon>
        <taxon>Liliopsida</taxon>
        <taxon>Poales</taxon>
        <taxon>Poaceae</taxon>
        <taxon>PACMAD clade</taxon>
        <taxon>Panicoideae</taxon>
        <taxon>Panicodae</taxon>
        <taxon>Paniceae</taxon>
        <taxon>Panicinae</taxon>
        <taxon>Panicum</taxon>
        <taxon>Panicum sect. Hiantes</taxon>
    </lineage>
</organism>